<reference evidence="1 2" key="1">
    <citation type="submission" date="2024-09" db="EMBL/GenBank/DDBJ databases">
        <authorList>
            <person name="Sun Q."/>
            <person name="Mori K."/>
        </authorList>
    </citation>
    <scope>NUCLEOTIDE SEQUENCE [LARGE SCALE GENOMIC DNA]</scope>
    <source>
        <strain evidence="1 2">TBRC 1432</strain>
    </source>
</reference>
<evidence type="ECO:0000313" key="1">
    <source>
        <dbReference type="EMBL" id="MFC0543183.1"/>
    </source>
</evidence>
<protein>
    <submittedName>
        <fullName evidence="1">Uncharacterized protein</fullName>
    </submittedName>
</protein>
<gene>
    <name evidence="1" type="ORF">ACFFH7_16905</name>
</gene>
<sequence length="198" mass="20652">MSPLDLLRDAVARTGAVTLDRPATGLGHDDADDVAGTIATDSAVGFDPFPLLRAVHAAGARVVVIGQVAGILHGSVELTGDLDLLWDGSPAQAPALVAAFSSVGASVVDDDLRPVALAPAAFALPKVQFSSVSASGDLCTPALPWGSLDVGSFLERALSVSDVDGLVVHYLRRDDLVLMRRAVGRPKDIRRAEELERR</sequence>
<evidence type="ECO:0000313" key="2">
    <source>
        <dbReference type="Proteomes" id="UP001589810"/>
    </source>
</evidence>
<accession>A0ABV6MS98</accession>
<dbReference type="RefSeq" id="WP_273941576.1">
    <property type="nucleotide sequence ID" value="NZ_CP097263.1"/>
</dbReference>
<dbReference type="Proteomes" id="UP001589810">
    <property type="component" value="Unassembled WGS sequence"/>
</dbReference>
<name>A0ABV6MS98_9PSEU</name>
<organism evidence="1 2">
    <name type="scientific">Kutzneria chonburiensis</name>
    <dbReference type="NCBI Taxonomy" id="1483604"/>
    <lineage>
        <taxon>Bacteria</taxon>
        <taxon>Bacillati</taxon>
        <taxon>Actinomycetota</taxon>
        <taxon>Actinomycetes</taxon>
        <taxon>Pseudonocardiales</taxon>
        <taxon>Pseudonocardiaceae</taxon>
        <taxon>Kutzneria</taxon>
    </lineage>
</organism>
<keyword evidence="2" id="KW-1185">Reference proteome</keyword>
<dbReference type="EMBL" id="JBHLUD010000004">
    <property type="protein sequence ID" value="MFC0543183.1"/>
    <property type="molecule type" value="Genomic_DNA"/>
</dbReference>
<comment type="caution">
    <text evidence="1">The sequence shown here is derived from an EMBL/GenBank/DDBJ whole genome shotgun (WGS) entry which is preliminary data.</text>
</comment>
<proteinExistence type="predicted"/>